<feature type="region of interest" description="Disordered" evidence="1">
    <location>
        <begin position="103"/>
        <end position="123"/>
    </location>
</feature>
<dbReference type="EMBL" id="HBUE01256691">
    <property type="protein sequence ID" value="CAG6556924.1"/>
    <property type="molecule type" value="Transcribed_RNA"/>
</dbReference>
<dbReference type="EMBL" id="HBUE01017305">
    <property type="protein sequence ID" value="CAG6450940.1"/>
    <property type="molecule type" value="Transcribed_RNA"/>
</dbReference>
<evidence type="ECO:0000256" key="1">
    <source>
        <dbReference type="SAM" id="MobiDB-lite"/>
    </source>
</evidence>
<proteinExistence type="predicted"/>
<reference evidence="2" key="1">
    <citation type="submission" date="2021-05" db="EMBL/GenBank/DDBJ databases">
        <authorList>
            <person name="Alioto T."/>
            <person name="Alioto T."/>
            <person name="Gomez Garrido J."/>
        </authorList>
    </citation>
    <scope>NUCLEOTIDE SEQUENCE</scope>
</reference>
<dbReference type="AlphaFoldDB" id="A0A8D8IP41"/>
<name>A0A8D8IP41_CULPI</name>
<feature type="region of interest" description="Disordered" evidence="1">
    <location>
        <begin position="1"/>
        <end position="21"/>
    </location>
</feature>
<evidence type="ECO:0000313" key="2">
    <source>
        <dbReference type="EMBL" id="CAG6556924.1"/>
    </source>
</evidence>
<dbReference type="EMBL" id="HBUE01151690">
    <property type="protein sequence ID" value="CAG6505625.1"/>
    <property type="molecule type" value="Transcribed_RNA"/>
</dbReference>
<feature type="compositionally biased region" description="Low complexity" evidence="1">
    <location>
        <begin position="7"/>
        <end position="20"/>
    </location>
</feature>
<sequence length="123" mass="13880">MNIGTVSEGDSGRASSRDSSTLTSWGMNGGIVSWGFQWFCSRNWISWRSLASLMEHWRRKLCAWSRDFWHRTQMRFGSASERASSTLVQVRIFSSKLSFPAANGSSHFSHSLSDASHSRQMVA</sequence>
<feature type="compositionally biased region" description="Low complexity" evidence="1">
    <location>
        <begin position="105"/>
        <end position="115"/>
    </location>
</feature>
<protein>
    <submittedName>
        <fullName evidence="2">(northern house mosquito) hypothetical protein</fullName>
    </submittedName>
</protein>
<organism evidence="2">
    <name type="scientific">Culex pipiens</name>
    <name type="common">House mosquito</name>
    <dbReference type="NCBI Taxonomy" id="7175"/>
    <lineage>
        <taxon>Eukaryota</taxon>
        <taxon>Metazoa</taxon>
        <taxon>Ecdysozoa</taxon>
        <taxon>Arthropoda</taxon>
        <taxon>Hexapoda</taxon>
        <taxon>Insecta</taxon>
        <taxon>Pterygota</taxon>
        <taxon>Neoptera</taxon>
        <taxon>Endopterygota</taxon>
        <taxon>Diptera</taxon>
        <taxon>Nematocera</taxon>
        <taxon>Culicoidea</taxon>
        <taxon>Culicidae</taxon>
        <taxon>Culicinae</taxon>
        <taxon>Culicini</taxon>
        <taxon>Culex</taxon>
        <taxon>Culex</taxon>
    </lineage>
</organism>
<accession>A0A8D8IP41</accession>